<feature type="domain" description="Bromo" evidence="3">
    <location>
        <begin position="15"/>
        <end position="65"/>
    </location>
</feature>
<evidence type="ECO:0000259" key="3">
    <source>
        <dbReference type="PROSITE" id="PS50014"/>
    </source>
</evidence>
<dbReference type="InterPro" id="IPR051831">
    <property type="entry name" value="Bromodomain_contain_prot"/>
</dbReference>
<organism evidence="4 5">
    <name type="scientific">Cajanus cajan</name>
    <name type="common">Pigeon pea</name>
    <name type="synonym">Cajanus indicus</name>
    <dbReference type="NCBI Taxonomy" id="3821"/>
    <lineage>
        <taxon>Eukaryota</taxon>
        <taxon>Viridiplantae</taxon>
        <taxon>Streptophyta</taxon>
        <taxon>Embryophyta</taxon>
        <taxon>Tracheophyta</taxon>
        <taxon>Spermatophyta</taxon>
        <taxon>Magnoliopsida</taxon>
        <taxon>eudicotyledons</taxon>
        <taxon>Gunneridae</taxon>
        <taxon>Pentapetalae</taxon>
        <taxon>rosids</taxon>
        <taxon>fabids</taxon>
        <taxon>Fabales</taxon>
        <taxon>Fabaceae</taxon>
        <taxon>Papilionoideae</taxon>
        <taxon>50 kb inversion clade</taxon>
        <taxon>NPAAA clade</taxon>
        <taxon>indigoferoid/millettioid clade</taxon>
        <taxon>Phaseoleae</taxon>
        <taxon>Cajanus</taxon>
    </lineage>
</organism>
<accession>A0A151S743</accession>
<gene>
    <name evidence="4" type="ORF">KK1_027563</name>
</gene>
<dbReference type="Gramene" id="C.cajan_26052.t">
    <property type="protein sequence ID" value="C.cajan_26052.t"/>
    <property type="gene ID" value="C.cajan_26052"/>
</dbReference>
<evidence type="ECO:0000256" key="2">
    <source>
        <dbReference type="PROSITE-ProRule" id="PRU00035"/>
    </source>
</evidence>
<dbReference type="AlphaFoldDB" id="A0A151S743"/>
<keyword evidence="5" id="KW-1185">Reference proteome</keyword>
<dbReference type="Pfam" id="PF00439">
    <property type="entry name" value="Bromodomain"/>
    <property type="match status" value="1"/>
</dbReference>
<evidence type="ECO:0000313" key="4">
    <source>
        <dbReference type="EMBL" id="KYP50626.1"/>
    </source>
</evidence>
<dbReference type="Gene3D" id="1.20.920.10">
    <property type="entry name" value="Bromodomain-like"/>
    <property type="match status" value="1"/>
</dbReference>
<dbReference type="STRING" id="3821.A0A151S743"/>
<reference evidence="4" key="1">
    <citation type="journal article" date="2012" name="Nat. Biotechnol.">
        <title>Draft genome sequence of pigeonpea (Cajanus cajan), an orphan legume crop of resource-poor farmers.</title>
        <authorList>
            <person name="Varshney R.K."/>
            <person name="Chen W."/>
            <person name="Li Y."/>
            <person name="Bharti A.K."/>
            <person name="Saxena R.K."/>
            <person name="Schlueter J.A."/>
            <person name="Donoghue M.T."/>
            <person name="Azam S."/>
            <person name="Fan G."/>
            <person name="Whaley A.M."/>
            <person name="Farmer A.D."/>
            <person name="Sheridan J."/>
            <person name="Iwata A."/>
            <person name="Tuteja R."/>
            <person name="Penmetsa R.V."/>
            <person name="Wu W."/>
            <person name="Upadhyaya H.D."/>
            <person name="Yang S.P."/>
            <person name="Shah T."/>
            <person name="Saxena K.B."/>
            <person name="Michael T."/>
            <person name="McCombie W.R."/>
            <person name="Yang B."/>
            <person name="Zhang G."/>
            <person name="Yang H."/>
            <person name="Wang J."/>
            <person name="Spillane C."/>
            <person name="Cook D.R."/>
            <person name="May G.D."/>
            <person name="Xu X."/>
            <person name="Jackson S.A."/>
        </authorList>
    </citation>
    <scope>NUCLEOTIDE SEQUENCE [LARGE SCALE GENOMIC DNA]</scope>
</reference>
<protein>
    <submittedName>
        <fullName evidence="4">Bromodomain and PHD finger-containing protein 3</fullName>
    </submittedName>
</protein>
<proteinExistence type="predicted"/>
<name>A0A151S743_CAJCA</name>
<dbReference type="PANTHER" id="PTHR22881:SF26">
    <property type="entry name" value="BROMODOMAIN CONTAINING PROTEIN, EXPRESSED"/>
    <property type="match status" value="1"/>
</dbReference>
<dbReference type="InterPro" id="IPR036427">
    <property type="entry name" value="Bromodomain-like_sf"/>
</dbReference>
<dbReference type="InterPro" id="IPR001487">
    <property type="entry name" value="Bromodomain"/>
</dbReference>
<dbReference type="PANTHER" id="PTHR22881">
    <property type="entry name" value="BROMODOMAIN CONTAINING PROTEIN"/>
    <property type="match status" value="1"/>
</dbReference>
<sequence length="65" mass="7734">MPLKNIVEIIIDFLQRKDPDELFAEPINPDVVEHYYEIVKQPMDFGTMRAKIFEGMYTNIELFKV</sequence>
<dbReference type="Proteomes" id="UP000075243">
    <property type="component" value="Unassembled WGS sequence"/>
</dbReference>
<dbReference type="PROSITE" id="PS50014">
    <property type="entry name" value="BROMODOMAIN_2"/>
    <property type="match status" value="1"/>
</dbReference>
<evidence type="ECO:0000256" key="1">
    <source>
        <dbReference type="ARBA" id="ARBA00023117"/>
    </source>
</evidence>
<keyword evidence="1 2" id="KW-0103">Bromodomain</keyword>
<dbReference type="EMBL" id="KQ483451">
    <property type="protein sequence ID" value="KYP50626.1"/>
    <property type="molecule type" value="Genomic_DNA"/>
</dbReference>
<dbReference type="SUPFAM" id="SSF47370">
    <property type="entry name" value="Bromodomain"/>
    <property type="match status" value="1"/>
</dbReference>
<evidence type="ECO:0000313" key="5">
    <source>
        <dbReference type="Proteomes" id="UP000075243"/>
    </source>
</evidence>